<comment type="similarity">
    <text evidence="1 4 5">Belongs to the bacterial ribosomal protein bL21 family.</text>
</comment>
<reference evidence="6 7" key="1">
    <citation type="submission" date="2018-08" db="EMBL/GenBank/DDBJ databases">
        <title>The first complete genome of Treponema rectale (CHPAT), a commensal spirochete of the bovine rectum.</title>
        <authorList>
            <person name="Staton G.J."/>
            <person name="Clegg S.R."/>
            <person name="Carter S.D."/>
            <person name="Radford A.D."/>
            <person name="Darby A."/>
            <person name="Hall N."/>
            <person name="Birtles R.J."/>
            <person name="Evans N.J."/>
        </authorList>
    </citation>
    <scope>NUCLEOTIDE SEQUENCE [LARGE SCALE GENOMIC DNA]</scope>
    <source>
        <strain evidence="6 7">CHPA</strain>
    </source>
</reference>
<dbReference type="SUPFAM" id="SSF141091">
    <property type="entry name" value="L21p-like"/>
    <property type="match status" value="1"/>
</dbReference>
<comment type="subunit">
    <text evidence="4">Part of the 50S ribosomal subunit. Contacts protein L20.</text>
</comment>
<evidence type="ECO:0000256" key="3">
    <source>
        <dbReference type="ARBA" id="ARBA00023274"/>
    </source>
</evidence>
<name>A0A7M1XL54_9SPIR</name>
<evidence type="ECO:0000313" key="6">
    <source>
        <dbReference type="EMBL" id="QOS39765.1"/>
    </source>
</evidence>
<evidence type="ECO:0000313" key="7">
    <source>
        <dbReference type="Proteomes" id="UP000593591"/>
    </source>
</evidence>
<keyword evidence="4 5" id="KW-0694">RNA-binding</keyword>
<dbReference type="InterPro" id="IPR028909">
    <property type="entry name" value="bL21-like"/>
</dbReference>
<protein>
    <recommendedName>
        <fullName evidence="4">Large ribosomal subunit protein bL21</fullName>
    </recommendedName>
</protein>
<dbReference type="NCBIfam" id="TIGR00061">
    <property type="entry name" value="L21"/>
    <property type="match status" value="1"/>
</dbReference>
<sequence>MYAIILTGGKQIKAEVGSTIYTEKIEGEKDSEVTFDKVLFVEGDKTFVGKPFVEGATVKASIVKQGKEKKIHVIRYKAKSNLRVRHGHRQPYTALKVEAINVK</sequence>
<dbReference type="InterPro" id="IPR036164">
    <property type="entry name" value="bL21-like_sf"/>
</dbReference>
<comment type="function">
    <text evidence="4 5">This protein binds to 23S rRNA in the presence of protein L20.</text>
</comment>
<dbReference type="GO" id="GO:0003735">
    <property type="term" value="F:structural constituent of ribosome"/>
    <property type="evidence" value="ECO:0007669"/>
    <property type="project" value="InterPro"/>
</dbReference>
<dbReference type="AlphaFoldDB" id="A0A7M1XL54"/>
<dbReference type="InterPro" id="IPR001787">
    <property type="entry name" value="Ribosomal_bL21"/>
</dbReference>
<dbReference type="Proteomes" id="UP000593591">
    <property type="component" value="Chromosome"/>
</dbReference>
<dbReference type="GO" id="GO:0006412">
    <property type="term" value="P:translation"/>
    <property type="evidence" value="ECO:0007669"/>
    <property type="project" value="UniProtKB-UniRule"/>
</dbReference>
<keyword evidence="3 4" id="KW-0687">Ribonucleoprotein</keyword>
<evidence type="ECO:0000256" key="2">
    <source>
        <dbReference type="ARBA" id="ARBA00022980"/>
    </source>
</evidence>
<accession>A0A7M1XL54</accession>
<evidence type="ECO:0000256" key="4">
    <source>
        <dbReference type="HAMAP-Rule" id="MF_01363"/>
    </source>
</evidence>
<dbReference type="KEGG" id="trc:DYE49_04510"/>
<dbReference type="GO" id="GO:0019843">
    <property type="term" value="F:rRNA binding"/>
    <property type="evidence" value="ECO:0007669"/>
    <property type="project" value="UniProtKB-UniRule"/>
</dbReference>
<dbReference type="HAMAP" id="MF_01363">
    <property type="entry name" value="Ribosomal_bL21"/>
    <property type="match status" value="1"/>
</dbReference>
<dbReference type="GO" id="GO:0005840">
    <property type="term" value="C:ribosome"/>
    <property type="evidence" value="ECO:0007669"/>
    <property type="project" value="UniProtKB-KW"/>
</dbReference>
<evidence type="ECO:0000256" key="5">
    <source>
        <dbReference type="RuleBase" id="RU000562"/>
    </source>
</evidence>
<proteinExistence type="inferred from homology"/>
<keyword evidence="2 4" id="KW-0689">Ribosomal protein</keyword>
<dbReference type="PANTHER" id="PTHR21349:SF0">
    <property type="entry name" value="LARGE RIBOSOMAL SUBUNIT PROTEIN BL21M"/>
    <property type="match status" value="1"/>
</dbReference>
<dbReference type="GO" id="GO:0005737">
    <property type="term" value="C:cytoplasm"/>
    <property type="evidence" value="ECO:0007669"/>
    <property type="project" value="UniProtKB-ARBA"/>
</dbReference>
<organism evidence="6 7">
    <name type="scientific">Treponema rectale</name>
    <dbReference type="NCBI Taxonomy" id="744512"/>
    <lineage>
        <taxon>Bacteria</taxon>
        <taxon>Pseudomonadati</taxon>
        <taxon>Spirochaetota</taxon>
        <taxon>Spirochaetia</taxon>
        <taxon>Spirochaetales</taxon>
        <taxon>Treponemataceae</taxon>
        <taxon>Treponema</taxon>
    </lineage>
</organism>
<keyword evidence="4 5" id="KW-0699">rRNA-binding</keyword>
<evidence type="ECO:0000256" key="1">
    <source>
        <dbReference type="ARBA" id="ARBA00008563"/>
    </source>
</evidence>
<dbReference type="GO" id="GO:1990904">
    <property type="term" value="C:ribonucleoprotein complex"/>
    <property type="evidence" value="ECO:0007669"/>
    <property type="project" value="UniProtKB-KW"/>
</dbReference>
<dbReference type="Pfam" id="PF00829">
    <property type="entry name" value="Ribosomal_L21p"/>
    <property type="match status" value="1"/>
</dbReference>
<dbReference type="PANTHER" id="PTHR21349">
    <property type="entry name" value="50S RIBOSOMAL PROTEIN L21"/>
    <property type="match status" value="1"/>
</dbReference>
<gene>
    <name evidence="4 6" type="primary">rplU</name>
    <name evidence="6" type="ORF">DYE49_04510</name>
</gene>
<dbReference type="EMBL" id="CP031517">
    <property type="protein sequence ID" value="QOS39765.1"/>
    <property type="molecule type" value="Genomic_DNA"/>
</dbReference>